<reference evidence="1" key="1">
    <citation type="submission" date="2025-08" db="UniProtKB">
        <authorList>
            <consortium name="Ensembl"/>
        </authorList>
    </citation>
    <scope>IDENTIFICATION</scope>
</reference>
<evidence type="ECO:0000313" key="2">
    <source>
        <dbReference type="Proteomes" id="UP000261620"/>
    </source>
</evidence>
<dbReference type="Proteomes" id="UP000261620">
    <property type="component" value="Unplaced"/>
</dbReference>
<dbReference type="Ensembl" id="ENSMMOT00000007039.1">
    <property type="protein sequence ID" value="ENSMMOP00000006910.1"/>
    <property type="gene ID" value="ENSMMOG00000005372.1"/>
</dbReference>
<reference evidence="1" key="2">
    <citation type="submission" date="2025-09" db="UniProtKB">
        <authorList>
            <consortium name="Ensembl"/>
        </authorList>
    </citation>
    <scope>IDENTIFICATION</scope>
</reference>
<proteinExistence type="predicted"/>
<sequence length="100" mass="11202">ETSPPALKGIIKEYDGPACSPDLNPTEHLWDQLGCAVCARVTNTTTLADLQQMLVEEWVAITQQCVNKLVTSMRTRCQAVMTWSCWPHRTVTSSSHWDVL</sequence>
<accession>A0A3Q4AQZ4</accession>
<dbReference type="AlphaFoldDB" id="A0A3Q4AQZ4"/>
<evidence type="ECO:0000313" key="1">
    <source>
        <dbReference type="Ensembl" id="ENSMMOP00000006910.1"/>
    </source>
</evidence>
<dbReference type="STRING" id="94237.ENSMMOP00000006910"/>
<dbReference type="OMA" id="CAVCARV"/>
<dbReference type="InterPro" id="IPR036397">
    <property type="entry name" value="RNaseH_sf"/>
</dbReference>
<dbReference type="GO" id="GO:0003676">
    <property type="term" value="F:nucleic acid binding"/>
    <property type="evidence" value="ECO:0007669"/>
    <property type="project" value="InterPro"/>
</dbReference>
<organism evidence="1 2">
    <name type="scientific">Mola mola</name>
    <name type="common">Ocean sunfish</name>
    <name type="synonym">Tetraodon mola</name>
    <dbReference type="NCBI Taxonomy" id="94237"/>
    <lineage>
        <taxon>Eukaryota</taxon>
        <taxon>Metazoa</taxon>
        <taxon>Chordata</taxon>
        <taxon>Craniata</taxon>
        <taxon>Vertebrata</taxon>
        <taxon>Euteleostomi</taxon>
        <taxon>Actinopterygii</taxon>
        <taxon>Neopterygii</taxon>
        <taxon>Teleostei</taxon>
        <taxon>Neoteleostei</taxon>
        <taxon>Acanthomorphata</taxon>
        <taxon>Eupercaria</taxon>
        <taxon>Tetraodontiformes</taxon>
        <taxon>Molidae</taxon>
        <taxon>Mola</taxon>
    </lineage>
</organism>
<dbReference type="Gene3D" id="3.30.420.10">
    <property type="entry name" value="Ribonuclease H-like superfamily/Ribonuclease H"/>
    <property type="match status" value="1"/>
</dbReference>
<keyword evidence="2" id="KW-1185">Reference proteome</keyword>
<protein>
    <recommendedName>
        <fullName evidence="3">Tc1-like transposase DDE domain-containing protein</fullName>
    </recommendedName>
</protein>
<name>A0A3Q4AQZ4_MOLML</name>
<evidence type="ECO:0008006" key="3">
    <source>
        <dbReference type="Google" id="ProtNLM"/>
    </source>
</evidence>